<keyword evidence="2" id="KW-1133">Transmembrane helix</keyword>
<protein>
    <recommendedName>
        <fullName evidence="5">MFS transporter</fullName>
    </recommendedName>
</protein>
<evidence type="ECO:0008006" key="5">
    <source>
        <dbReference type="Google" id="ProtNLM"/>
    </source>
</evidence>
<reference evidence="3 4" key="1">
    <citation type="submission" date="2020-08" db="EMBL/GenBank/DDBJ databases">
        <title>Streptomyces sp. PSKA01 genome sequencing and assembly.</title>
        <authorList>
            <person name="Mandal S."/>
            <person name="Maiti P.K."/>
            <person name="Das P."/>
        </authorList>
    </citation>
    <scope>NUCLEOTIDE SEQUENCE [LARGE SCALE GENOMIC DNA]</scope>
    <source>
        <strain evidence="3 4">PSKA01</strain>
    </source>
</reference>
<gene>
    <name evidence="3" type="ORF">H4N64_36265</name>
</gene>
<dbReference type="AlphaFoldDB" id="A0A7X1J9V7"/>
<evidence type="ECO:0000313" key="4">
    <source>
        <dbReference type="Proteomes" id="UP000584670"/>
    </source>
</evidence>
<evidence type="ECO:0000256" key="2">
    <source>
        <dbReference type="SAM" id="Phobius"/>
    </source>
</evidence>
<keyword evidence="4" id="KW-1185">Reference proteome</keyword>
<keyword evidence="2" id="KW-0472">Membrane</keyword>
<comment type="caution">
    <text evidence="3">The sequence shown here is derived from an EMBL/GenBank/DDBJ whole genome shotgun (WGS) entry which is preliminary data.</text>
</comment>
<feature type="transmembrane region" description="Helical" evidence="2">
    <location>
        <begin position="48"/>
        <end position="71"/>
    </location>
</feature>
<dbReference type="RefSeq" id="WP_186286850.1">
    <property type="nucleotide sequence ID" value="NZ_JACMSF010000061.1"/>
</dbReference>
<feature type="region of interest" description="Disordered" evidence="1">
    <location>
        <begin position="169"/>
        <end position="226"/>
    </location>
</feature>
<accession>A0A7X1J9V7</accession>
<evidence type="ECO:0000256" key="1">
    <source>
        <dbReference type="SAM" id="MobiDB-lite"/>
    </source>
</evidence>
<evidence type="ECO:0000313" key="3">
    <source>
        <dbReference type="EMBL" id="MBC2906883.1"/>
    </source>
</evidence>
<proteinExistence type="predicted"/>
<name>A0A7X1J9V7_9ACTN</name>
<feature type="region of interest" description="Disordered" evidence="1">
    <location>
        <begin position="126"/>
        <end position="151"/>
    </location>
</feature>
<dbReference type="Proteomes" id="UP000584670">
    <property type="component" value="Unassembled WGS sequence"/>
</dbReference>
<dbReference type="PANTHER" id="PTHR23542:SF1">
    <property type="entry name" value="MAJOR FACILITATOR SUPERFAMILY (MFS) PROFILE DOMAIN-CONTAINING PROTEIN"/>
    <property type="match status" value="1"/>
</dbReference>
<dbReference type="SUPFAM" id="SSF103473">
    <property type="entry name" value="MFS general substrate transporter"/>
    <property type="match status" value="1"/>
</dbReference>
<dbReference type="InterPro" id="IPR036259">
    <property type="entry name" value="MFS_trans_sf"/>
</dbReference>
<organism evidence="3 4">
    <name type="scientific">Streptomyces cupreus</name>
    <dbReference type="NCBI Taxonomy" id="2759956"/>
    <lineage>
        <taxon>Bacteria</taxon>
        <taxon>Bacillati</taxon>
        <taxon>Actinomycetota</taxon>
        <taxon>Actinomycetes</taxon>
        <taxon>Kitasatosporales</taxon>
        <taxon>Streptomycetaceae</taxon>
        <taxon>Streptomyces</taxon>
    </lineage>
</organism>
<keyword evidence="2" id="KW-0812">Transmembrane</keyword>
<dbReference type="EMBL" id="JACMSF010000061">
    <property type="protein sequence ID" value="MBC2906883.1"/>
    <property type="molecule type" value="Genomic_DNA"/>
</dbReference>
<dbReference type="PANTHER" id="PTHR23542">
    <property type="match status" value="1"/>
</dbReference>
<feature type="compositionally biased region" description="Basic and acidic residues" evidence="1">
    <location>
        <begin position="190"/>
        <end position="204"/>
    </location>
</feature>
<sequence>MYALGSGLSGAVFCAIRPRGGDHAAVAGRRLRDGGDDRTALFAPKLAVLAGMLFVAGMSIAPTVIITMGLVGNLAPAARLTESITWTVSGLSVGVAMGYATSGWVVNAAGASAVTGCGGFARRLDGLPRPATADPRRSAAGPARQRRRHPRVMWAAHARARIAAPRLDPDAHPYVAAGPMRQTSSCSRRTSRDSENIRSNSEHSRHIRHGSPRFATSSTPEKYPQV</sequence>